<dbReference type="SUPFAM" id="SSF52172">
    <property type="entry name" value="CheY-like"/>
    <property type="match status" value="1"/>
</dbReference>
<feature type="domain" description="Response regulatory" evidence="7">
    <location>
        <begin position="16"/>
        <end position="130"/>
    </location>
</feature>
<keyword evidence="3" id="KW-0805">Transcription regulation</keyword>
<evidence type="ECO:0000256" key="2">
    <source>
        <dbReference type="ARBA" id="ARBA00023012"/>
    </source>
</evidence>
<evidence type="ECO:0000256" key="1">
    <source>
        <dbReference type="ARBA" id="ARBA00022553"/>
    </source>
</evidence>
<protein>
    <submittedName>
        <fullName evidence="8">Response regulator receiver protein</fullName>
    </submittedName>
</protein>
<dbReference type="Pfam" id="PF00072">
    <property type="entry name" value="Response_reg"/>
    <property type="match status" value="1"/>
</dbReference>
<dbReference type="InterPro" id="IPR011006">
    <property type="entry name" value="CheY-like_superfamily"/>
</dbReference>
<reference evidence="8 9" key="1">
    <citation type="submission" date="2006-10" db="EMBL/GenBank/DDBJ databases">
        <title>Complete sequence of Syntrophobacter fumaroxidans MPOB.</title>
        <authorList>
            <consortium name="US DOE Joint Genome Institute"/>
            <person name="Copeland A."/>
            <person name="Lucas S."/>
            <person name="Lapidus A."/>
            <person name="Barry K."/>
            <person name="Detter J.C."/>
            <person name="Glavina del Rio T."/>
            <person name="Hammon N."/>
            <person name="Israni S."/>
            <person name="Pitluck S."/>
            <person name="Goltsman E.G."/>
            <person name="Martinez M."/>
            <person name="Schmutz J."/>
            <person name="Larimer F."/>
            <person name="Land M."/>
            <person name="Hauser L."/>
            <person name="Kyrpides N."/>
            <person name="Kim E."/>
            <person name="Boone D.R."/>
            <person name="Brockman F."/>
            <person name="Culley D."/>
            <person name="Ferry J."/>
            <person name="Gunsalus R."/>
            <person name="McInerney M.J."/>
            <person name="Morrison M."/>
            <person name="Plugge C."/>
            <person name="Rohlin L."/>
            <person name="Scholten J."/>
            <person name="Sieber J."/>
            <person name="Stams A.J.M."/>
            <person name="Worm P."/>
            <person name="Henstra A.M."/>
            <person name="Richardson P."/>
        </authorList>
    </citation>
    <scope>NUCLEOTIDE SEQUENCE [LARGE SCALE GENOMIC DNA]</scope>
    <source>
        <strain evidence="9">DSM 10017 / MPOB</strain>
    </source>
</reference>
<dbReference type="AlphaFoldDB" id="A0LFZ5"/>
<evidence type="ECO:0000256" key="6">
    <source>
        <dbReference type="PROSITE-ProRule" id="PRU00169"/>
    </source>
</evidence>
<accession>A0LFZ5</accession>
<dbReference type="KEGG" id="sfu:Sfum_0648"/>
<dbReference type="eggNOG" id="COG2204">
    <property type="taxonomic scope" value="Bacteria"/>
</dbReference>
<keyword evidence="5" id="KW-0804">Transcription</keyword>
<keyword evidence="9" id="KW-1185">Reference proteome</keyword>
<evidence type="ECO:0000256" key="3">
    <source>
        <dbReference type="ARBA" id="ARBA00023015"/>
    </source>
</evidence>
<dbReference type="InterPro" id="IPR039420">
    <property type="entry name" value="WalR-like"/>
</dbReference>
<evidence type="ECO:0000256" key="5">
    <source>
        <dbReference type="ARBA" id="ARBA00023163"/>
    </source>
</evidence>
<dbReference type="FunFam" id="3.40.50.2300:FF:000018">
    <property type="entry name" value="DNA-binding transcriptional regulator NtrC"/>
    <property type="match status" value="1"/>
</dbReference>
<dbReference type="Proteomes" id="UP000001784">
    <property type="component" value="Chromosome"/>
</dbReference>
<dbReference type="PANTHER" id="PTHR48111">
    <property type="entry name" value="REGULATOR OF RPOS"/>
    <property type="match status" value="1"/>
</dbReference>
<dbReference type="InterPro" id="IPR001789">
    <property type="entry name" value="Sig_transdc_resp-reg_receiver"/>
</dbReference>
<feature type="modified residue" description="4-aspartylphosphate" evidence="6">
    <location>
        <position position="65"/>
    </location>
</feature>
<dbReference type="PANTHER" id="PTHR48111:SF40">
    <property type="entry name" value="PHOSPHATE REGULON TRANSCRIPTIONAL REGULATORY PROTEIN PHOB"/>
    <property type="match status" value="1"/>
</dbReference>
<dbReference type="GO" id="GO:0006355">
    <property type="term" value="P:regulation of DNA-templated transcription"/>
    <property type="evidence" value="ECO:0007669"/>
    <property type="project" value="TreeGrafter"/>
</dbReference>
<keyword evidence="2" id="KW-0902">Two-component regulatory system</keyword>
<dbReference type="EMBL" id="CP000478">
    <property type="protein sequence ID" value="ABK16347.1"/>
    <property type="molecule type" value="Genomic_DNA"/>
</dbReference>
<proteinExistence type="predicted"/>
<evidence type="ECO:0000313" key="9">
    <source>
        <dbReference type="Proteomes" id="UP000001784"/>
    </source>
</evidence>
<dbReference type="HOGENOM" id="CLU_000445_69_8_7"/>
<evidence type="ECO:0000256" key="4">
    <source>
        <dbReference type="ARBA" id="ARBA00023125"/>
    </source>
</evidence>
<sequence length="151" mass="17332">MKWPRMEEGISVDSFRVLLVDDEKDFLETLVKRLRKRNLAVDAVTSGEEALEVLKEAPADVVVLDVRMPGMSGLETLREIKKQYPVIEIIMLTGHANMEVAIEGMELGAFDYLLKPMDIDELLYKLQDAYKKKSLHQRRAEQVVEKVSTRK</sequence>
<gene>
    <name evidence="8" type="ordered locus">Sfum_0648</name>
</gene>
<dbReference type="SMART" id="SM00448">
    <property type="entry name" value="REC"/>
    <property type="match status" value="1"/>
</dbReference>
<dbReference type="STRING" id="335543.Sfum_0648"/>
<name>A0LFZ5_SYNFM</name>
<evidence type="ECO:0000313" key="8">
    <source>
        <dbReference type="EMBL" id="ABK16347.1"/>
    </source>
</evidence>
<dbReference type="GO" id="GO:0000976">
    <property type="term" value="F:transcription cis-regulatory region binding"/>
    <property type="evidence" value="ECO:0007669"/>
    <property type="project" value="TreeGrafter"/>
</dbReference>
<dbReference type="GO" id="GO:0032993">
    <property type="term" value="C:protein-DNA complex"/>
    <property type="evidence" value="ECO:0007669"/>
    <property type="project" value="TreeGrafter"/>
</dbReference>
<keyword evidence="4" id="KW-0238">DNA-binding</keyword>
<dbReference type="CDD" id="cd17536">
    <property type="entry name" value="REC_YesN-like"/>
    <property type="match status" value="1"/>
</dbReference>
<dbReference type="GO" id="GO:0000156">
    <property type="term" value="F:phosphorelay response regulator activity"/>
    <property type="evidence" value="ECO:0007669"/>
    <property type="project" value="TreeGrafter"/>
</dbReference>
<organism evidence="8 9">
    <name type="scientific">Syntrophobacter fumaroxidans (strain DSM 10017 / MPOB)</name>
    <dbReference type="NCBI Taxonomy" id="335543"/>
    <lineage>
        <taxon>Bacteria</taxon>
        <taxon>Pseudomonadati</taxon>
        <taxon>Thermodesulfobacteriota</taxon>
        <taxon>Syntrophobacteria</taxon>
        <taxon>Syntrophobacterales</taxon>
        <taxon>Syntrophobacteraceae</taxon>
        <taxon>Syntrophobacter</taxon>
    </lineage>
</organism>
<dbReference type="PROSITE" id="PS50110">
    <property type="entry name" value="RESPONSE_REGULATORY"/>
    <property type="match status" value="1"/>
</dbReference>
<dbReference type="GO" id="GO:0005829">
    <property type="term" value="C:cytosol"/>
    <property type="evidence" value="ECO:0007669"/>
    <property type="project" value="TreeGrafter"/>
</dbReference>
<keyword evidence="1 6" id="KW-0597">Phosphoprotein</keyword>
<dbReference type="Gene3D" id="3.40.50.2300">
    <property type="match status" value="1"/>
</dbReference>
<dbReference type="InParanoid" id="A0LFZ5"/>
<evidence type="ECO:0000259" key="7">
    <source>
        <dbReference type="PROSITE" id="PS50110"/>
    </source>
</evidence>